<name>A0A6J4L5W0_9BACT</name>
<feature type="region of interest" description="Disordered" evidence="1">
    <location>
        <begin position="239"/>
        <end position="264"/>
    </location>
</feature>
<feature type="non-terminal residue" evidence="2">
    <location>
        <position position="415"/>
    </location>
</feature>
<feature type="compositionally biased region" description="Basic and acidic residues" evidence="1">
    <location>
        <begin position="375"/>
        <end position="384"/>
    </location>
</feature>
<feature type="non-terminal residue" evidence="2">
    <location>
        <position position="1"/>
    </location>
</feature>
<feature type="compositionally biased region" description="Basic residues" evidence="1">
    <location>
        <begin position="386"/>
        <end position="399"/>
    </location>
</feature>
<feature type="compositionally biased region" description="Gly residues" evidence="1">
    <location>
        <begin position="192"/>
        <end position="206"/>
    </location>
</feature>
<dbReference type="AlphaFoldDB" id="A0A6J4L5W0"/>
<feature type="compositionally biased region" description="Basic residues" evidence="1">
    <location>
        <begin position="364"/>
        <end position="373"/>
    </location>
</feature>
<dbReference type="EMBL" id="CADCTX010000494">
    <property type="protein sequence ID" value="CAA9323502.1"/>
    <property type="molecule type" value="Genomic_DNA"/>
</dbReference>
<feature type="region of interest" description="Disordered" evidence="1">
    <location>
        <begin position="361"/>
        <end position="415"/>
    </location>
</feature>
<sequence length="415" mass="41879">AGHGPGGGDGGKAGARRDRRASARPRLDPRDRDLLGGAVPRRRAVHGADLRARGVGGQRAAVRVLLLLQPVADAAAVLRLGRRHLDRTPAAHGAGLPGGARAAAAHPARGGRLHPAAAGALAVRRGRPVVLRVLPADVRGHVRPPVRELGAPLVHRVPVRRGRDRPPRPALAARSHGRALVPADRARPHAAGRGGGAGAPARGGGVRAEPVGGRLECPRPAVQAARQLPAALRLRVRAGRQRGGAGRARGPATRGAGGGHSGAGAALRAARARRPPAGQHAARLARPLGGAGGAVRERGDLVALGGGGAVVRRALPAVRELGAALLQAAVVRGVPGAPAGARGAGGAGAVLGRPGGGALGRAVAGHRGHHPGRVRAGDQAEQRRALPLRRRSAPRAPPRRRGEGRTRSRHAAGRV</sequence>
<reference evidence="2" key="1">
    <citation type="submission" date="2020-02" db="EMBL/GenBank/DDBJ databases">
        <authorList>
            <person name="Meier V. D."/>
        </authorList>
    </citation>
    <scope>NUCLEOTIDE SEQUENCE</scope>
    <source>
        <strain evidence="2">AVDCRST_MAG40</strain>
    </source>
</reference>
<proteinExistence type="predicted"/>
<evidence type="ECO:0000256" key="1">
    <source>
        <dbReference type="SAM" id="MobiDB-lite"/>
    </source>
</evidence>
<evidence type="ECO:0000313" key="2">
    <source>
        <dbReference type="EMBL" id="CAA9323502.1"/>
    </source>
</evidence>
<protein>
    <submittedName>
        <fullName evidence="2">Uncharacterized protein</fullName>
    </submittedName>
</protein>
<feature type="compositionally biased region" description="Low complexity" evidence="1">
    <location>
        <begin position="90"/>
        <end position="108"/>
    </location>
</feature>
<accession>A0A6J4L5W0</accession>
<feature type="compositionally biased region" description="Gly residues" evidence="1">
    <location>
        <begin position="1"/>
        <end position="13"/>
    </location>
</feature>
<organism evidence="2">
    <name type="scientific">uncultured Gemmatimonadaceae bacterium</name>
    <dbReference type="NCBI Taxonomy" id="246130"/>
    <lineage>
        <taxon>Bacteria</taxon>
        <taxon>Pseudomonadati</taxon>
        <taxon>Gemmatimonadota</taxon>
        <taxon>Gemmatimonadia</taxon>
        <taxon>Gemmatimonadales</taxon>
        <taxon>Gemmatimonadaceae</taxon>
        <taxon>environmental samples</taxon>
    </lineage>
</organism>
<feature type="region of interest" description="Disordered" evidence="1">
    <location>
        <begin position="1"/>
        <end position="40"/>
    </location>
</feature>
<feature type="region of interest" description="Disordered" evidence="1">
    <location>
        <begin position="159"/>
        <end position="207"/>
    </location>
</feature>
<feature type="region of interest" description="Disordered" evidence="1">
    <location>
        <begin position="89"/>
        <end position="108"/>
    </location>
</feature>
<gene>
    <name evidence="2" type="ORF">AVDCRST_MAG40-1576</name>
</gene>
<feature type="compositionally biased region" description="Basic and acidic residues" evidence="1">
    <location>
        <begin position="25"/>
        <end position="34"/>
    </location>
</feature>